<evidence type="ECO:0000313" key="3">
    <source>
        <dbReference type="Proteomes" id="UP001610563"/>
    </source>
</evidence>
<dbReference type="PANTHER" id="PTHR47843">
    <property type="entry name" value="BTB DOMAIN-CONTAINING PROTEIN-RELATED"/>
    <property type="match status" value="1"/>
</dbReference>
<gene>
    <name evidence="2" type="ORF">BJX66DRAFT_284803</name>
</gene>
<organism evidence="2 3">
    <name type="scientific">Aspergillus keveii</name>
    <dbReference type="NCBI Taxonomy" id="714993"/>
    <lineage>
        <taxon>Eukaryota</taxon>
        <taxon>Fungi</taxon>
        <taxon>Dikarya</taxon>
        <taxon>Ascomycota</taxon>
        <taxon>Pezizomycotina</taxon>
        <taxon>Eurotiomycetes</taxon>
        <taxon>Eurotiomycetidae</taxon>
        <taxon>Eurotiales</taxon>
        <taxon>Aspergillaceae</taxon>
        <taxon>Aspergillus</taxon>
        <taxon>Aspergillus subgen. Nidulantes</taxon>
    </lineage>
</organism>
<dbReference type="Gene3D" id="3.30.710.10">
    <property type="entry name" value="Potassium Channel Kv1.1, Chain A"/>
    <property type="match status" value="1"/>
</dbReference>
<name>A0ABR4FW26_9EURO</name>
<proteinExistence type="predicted"/>
<dbReference type="EMBL" id="JBFTWV010000096">
    <property type="protein sequence ID" value="KAL2787472.1"/>
    <property type="molecule type" value="Genomic_DNA"/>
</dbReference>
<dbReference type="Proteomes" id="UP001610563">
    <property type="component" value="Unassembled WGS sequence"/>
</dbReference>
<feature type="region of interest" description="Disordered" evidence="1">
    <location>
        <begin position="1"/>
        <end position="62"/>
    </location>
</feature>
<accession>A0ABR4FW26</accession>
<evidence type="ECO:0000313" key="2">
    <source>
        <dbReference type="EMBL" id="KAL2787472.1"/>
    </source>
</evidence>
<protein>
    <recommendedName>
        <fullName evidence="4">BTB domain-containing protein</fullName>
    </recommendedName>
</protein>
<comment type="caution">
    <text evidence="2">The sequence shown here is derived from an EMBL/GenBank/DDBJ whole genome shotgun (WGS) entry which is preliminary data.</text>
</comment>
<reference evidence="2 3" key="1">
    <citation type="submission" date="2024-07" db="EMBL/GenBank/DDBJ databases">
        <title>Section-level genome sequencing and comparative genomics of Aspergillus sections Usti and Cavernicolus.</title>
        <authorList>
            <consortium name="Lawrence Berkeley National Laboratory"/>
            <person name="Nybo J.L."/>
            <person name="Vesth T.C."/>
            <person name="Theobald S."/>
            <person name="Frisvad J.C."/>
            <person name="Larsen T.O."/>
            <person name="Kjaerboelling I."/>
            <person name="Rothschild-Mancinelli K."/>
            <person name="Lyhne E.K."/>
            <person name="Kogle M.E."/>
            <person name="Barry K."/>
            <person name="Clum A."/>
            <person name="Na H."/>
            <person name="Ledsgaard L."/>
            <person name="Lin J."/>
            <person name="Lipzen A."/>
            <person name="Kuo A."/>
            <person name="Riley R."/>
            <person name="Mondo S."/>
            <person name="Labutti K."/>
            <person name="Haridas S."/>
            <person name="Pangalinan J."/>
            <person name="Salamov A.A."/>
            <person name="Simmons B.A."/>
            <person name="Magnuson J.K."/>
            <person name="Chen J."/>
            <person name="Drula E."/>
            <person name="Henrissat B."/>
            <person name="Wiebenga A."/>
            <person name="Lubbers R.J."/>
            <person name="Gomes A.C."/>
            <person name="Makela M.R."/>
            <person name="Stajich J."/>
            <person name="Grigoriev I.V."/>
            <person name="Mortensen U.H."/>
            <person name="De Vries R.P."/>
            <person name="Baker S.E."/>
            <person name="Andersen M.R."/>
        </authorList>
    </citation>
    <scope>NUCLEOTIDE SEQUENCE [LARGE SCALE GENOMIC DNA]</scope>
    <source>
        <strain evidence="2 3">CBS 209.92</strain>
    </source>
</reference>
<feature type="compositionally biased region" description="Polar residues" evidence="1">
    <location>
        <begin position="1"/>
        <end position="22"/>
    </location>
</feature>
<dbReference type="InterPro" id="IPR011333">
    <property type="entry name" value="SKP1/BTB/POZ_sf"/>
</dbReference>
<evidence type="ECO:0000256" key="1">
    <source>
        <dbReference type="SAM" id="MobiDB-lite"/>
    </source>
</evidence>
<dbReference type="PANTHER" id="PTHR47843:SF3">
    <property type="entry name" value="BTB DOMAIN-CONTAINING PROTEIN"/>
    <property type="match status" value="1"/>
</dbReference>
<feature type="compositionally biased region" description="Polar residues" evidence="1">
    <location>
        <begin position="33"/>
        <end position="42"/>
    </location>
</feature>
<sequence length="282" mass="31103">MSLTPQVQLSGGENPADTQTLADTEMTPAPSAGNEQTEQTQDVALPDAQPAETESQPAEEPRPAVLHFLDFLTSPIVELIVGTGDKKTAMTAHQSLLLESPLLAEQVKAFSDGPRRVELPEDDVEAFGYFLQYQYTRDYSPSQTDAPEGADDSGEQLLKHARVYTLAGKLGIPALKSLAHSKIHRINSTSRGELAYARYVYANTADDDVTIRKPVSNFWGMRSHVLRHEAEEDFKKLCLDVPQFCFDVLSVVLDQREKRAADRAEVESGIKGSGRKRFRSGL</sequence>
<evidence type="ECO:0008006" key="4">
    <source>
        <dbReference type="Google" id="ProtNLM"/>
    </source>
</evidence>
<keyword evidence="3" id="KW-1185">Reference proteome</keyword>